<keyword evidence="2" id="KW-1185">Reference proteome</keyword>
<protein>
    <recommendedName>
        <fullName evidence="3">RNase H type-1 domain-containing protein</fullName>
    </recommendedName>
</protein>
<comment type="caution">
    <text evidence="1">The sequence shown here is derived from an EMBL/GenBank/DDBJ whole genome shotgun (WGS) entry which is preliminary data.</text>
</comment>
<proteinExistence type="predicted"/>
<accession>A0ABR0Q707</accession>
<organism evidence="1 2">
    <name type="scientific">Gossypium arboreum</name>
    <name type="common">Tree cotton</name>
    <name type="synonym">Gossypium nanking</name>
    <dbReference type="NCBI Taxonomy" id="29729"/>
    <lineage>
        <taxon>Eukaryota</taxon>
        <taxon>Viridiplantae</taxon>
        <taxon>Streptophyta</taxon>
        <taxon>Embryophyta</taxon>
        <taxon>Tracheophyta</taxon>
        <taxon>Spermatophyta</taxon>
        <taxon>Magnoliopsida</taxon>
        <taxon>eudicotyledons</taxon>
        <taxon>Gunneridae</taxon>
        <taxon>Pentapetalae</taxon>
        <taxon>rosids</taxon>
        <taxon>malvids</taxon>
        <taxon>Malvales</taxon>
        <taxon>Malvaceae</taxon>
        <taxon>Malvoideae</taxon>
        <taxon>Gossypium</taxon>
    </lineage>
</organism>
<reference evidence="1 2" key="1">
    <citation type="submission" date="2023-03" db="EMBL/GenBank/DDBJ databases">
        <title>WGS of Gossypium arboreum.</title>
        <authorList>
            <person name="Yu D."/>
        </authorList>
    </citation>
    <scope>NUCLEOTIDE SEQUENCE [LARGE SCALE GENOMIC DNA]</scope>
    <source>
        <tissue evidence="1">Leaf</tissue>
    </source>
</reference>
<name>A0ABR0Q707_GOSAR</name>
<evidence type="ECO:0008006" key="3">
    <source>
        <dbReference type="Google" id="ProtNLM"/>
    </source>
</evidence>
<dbReference type="EMBL" id="JARKNE010000004">
    <property type="protein sequence ID" value="KAK5834668.1"/>
    <property type="molecule type" value="Genomic_DNA"/>
</dbReference>
<evidence type="ECO:0000313" key="1">
    <source>
        <dbReference type="EMBL" id="KAK5834668.1"/>
    </source>
</evidence>
<dbReference type="PANTHER" id="PTHR34023">
    <property type="entry name" value="RNASE H DOMAIN-CONTAINING PROTEIN"/>
    <property type="match status" value="1"/>
</dbReference>
<evidence type="ECO:0000313" key="2">
    <source>
        <dbReference type="Proteomes" id="UP001358586"/>
    </source>
</evidence>
<dbReference type="PANTHER" id="PTHR34023:SF4">
    <property type="entry name" value="RNASE H TYPE-1 DOMAIN-CONTAINING PROTEIN"/>
    <property type="match status" value="1"/>
</dbReference>
<sequence length="126" mass="14359">MASDRTVEGVSSTVKESRDLLDQDWQIELKHIFSESNFAADFMAKMAVSLAVGLHVHIKPPMSILPGLDHDTMNCSKKSVHCSYTRFQLFTNLFCKRTYHFQLASVCTKDHDVIVHNDGMHSYKLK</sequence>
<gene>
    <name evidence="1" type="ORF">PVK06_010344</name>
</gene>
<dbReference type="Proteomes" id="UP001358586">
    <property type="component" value="Chromosome 4"/>
</dbReference>